<dbReference type="GeneID" id="85455505"/>
<sequence>MSSYQTLNFGFELELSLNSSKKHNNWLSMAQDTSSRLAKKGVSNHVKEKVGGNYRKWSIVQEITIPQNAAKNNCHLESQWLSDADNIFSVVQKHSTIQMLPQCSTHVHVSQADQEFSSFQLASLGKAILTYEPCFDALVPKDRASAYWCQSNRRNPVLSRCQTLEDCLDILDVAAQRGTTAVVEAMCLFPASSAYGRAHGRKRDFVHGKVYKWNFARLLGHDSSRTIEFRQPSGSTCMEDAIGWVLLTLTFVAGATGGGNCIGSLESGGDDRSEFWQLLCYGAGVLGLDPFLLDLLSGLIGRAAT</sequence>
<evidence type="ECO:0000313" key="1">
    <source>
        <dbReference type="EMBL" id="KAK1657868.1"/>
    </source>
</evidence>
<dbReference type="RefSeq" id="XP_060422632.1">
    <property type="nucleotide sequence ID" value="XM_060570979.1"/>
</dbReference>
<dbReference type="AlphaFoldDB" id="A0AAJ0A7D6"/>
<dbReference type="InterPro" id="IPR022025">
    <property type="entry name" value="Amidoligase_2"/>
</dbReference>
<keyword evidence="2" id="KW-1185">Reference proteome</keyword>
<dbReference type="EMBL" id="JAHMHR010000083">
    <property type="protein sequence ID" value="KAK1657868.1"/>
    <property type="molecule type" value="Genomic_DNA"/>
</dbReference>
<gene>
    <name evidence="1" type="ORF">BDP55DRAFT_595217</name>
</gene>
<comment type="caution">
    <text evidence="1">The sequence shown here is derived from an EMBL/GenBank/DDBJ whole genome shotgun (WGS) entry which is preliminary data.</text>
</comment>
<accession>A0AAJ0A7D6</accession>
<organism evidence="1 2">
    <name type="scientific">Colletotrichum godetiae</name>
    <dbReference type="NCBI Taxonomy" id="1209918"/>
    <lineage>
        <taxon>Eukaryota</taxon>
        <taxon>Fungi</taxon>
        <taxon>Dikarya</taxon>
        <taxon>Ascomycota</taxon>
        <taxon>Pezizomycotina</taxon>
        <taxon>Sordariomycetes</taxon>
        <taxon>Hypocreomycetidae</taxon>
        <taxon>Glomerellales</taxon>
        <taxon>Glomerellaceae</taxon>
        <taxon>Colletotrichum</taxon>
        <taxon>Colletotrichum acutatum species complex</taxon>
    </lineage>
</organism>
<dbReference type="PANTHER" id="PTHR36847:SF1">
    <property type="entry name" value="AMIDOLIGASE ENZYME"/>
    <property type="match status" value="1"/>
</dbReference>
<evidence type="ECO:0000313" key="2">
    <source>
        <dbReference type="Proteomes" id="UP001224890"/>
    </source>
</evidence>
<protein>
    <submittedName>
        <fullName evidence="1">Uncharacterized protein</fullName>
    </submittedName>
</protein>
<dbReference type="PANTHER" id="PTHR36847">
    <property type="entry name" value="AMIDOLIGASE ENZYME"/>
    <property type="match status" value="1"/>
</dbReference>
<reference evidence="1" key="1">
    <citation type="submission" date="2021-06" db="EMBL/GenBank/DDBJ databases">
        <title>Comparative genomics, transcriptomics and evolutionary studies reveal genomic signatures of adaptation to plant cell wall in hemibiotrophic fungi.</title>
        <authorList>
            <consortium name="DOE Joint Genome Institute"/>
            <person name="Baroncelli R."/>
            <person name="Diaz J.F."/>
            <person name="Benocci T."/>
            <person name="Peng M."/>
            <person name="Battaglia E."/>
            <person name="Haridas S."/>
            <person name="Andreopoulos W."/>
            <person name="Labutti K."/>
            <person name="Pangilinan J."/>
            <person name="Floch G.L."/>
            <person name="Makela M.R."/>
            <person name="Henrissat B."/>
            <person name="Grigoriev I.V."/>
            <person name="Crouch J.A."/>
            <person name="De Vries R.P."/>
            <person name="Sukno S.A."/>
            <person name="Thon M.R."/>
        </authorList>
    </citation>
    <scope>NUCLEOTIDE SEQUENCE</scope>
    <source>
        <strain evidence="1">CBS 193.32</strain>
    </source>
</reference>
<dbReference type="Pfam" id="PF12224">
    <property type="entry name" value="Amidoligase_2"/>
    <property type="match status" value="1"/>
</dbReference>
<dbReference type="Proteomes" id="UP001224890">
    <property type="component" value="Unassembled WGS sequence"/>
</dbReference>
<proteinExistence type="predicted"/>
<name>A0AAJ0A7D6_9PEZI</name>